<keyword evidence="2" id="KW-1185">Reference proteome</keyword>
<comment type="caution">
    <text evidence="1">The sequence shown here is derived from an EMBL/GenBank/DDBJ whole genome shotgun (WGS) entry which is preliminary data.</text>
</comment>
<dbReference type="Proteomes" id="UP000789375">
    <property type="component" value="Unassembled WGS sequence"/>
</dbReference>
<accession>A0A9N8UZX5</accession>
<reference evidence="1" key="1">
    <citation type="submission" date="2021-06" db="EMBL/GenBank/DDBJ databases">
        <authorList>
            <person name="Kallberg Y."/>
            <person name="Tangrot J."/>
            <person name="Rosling A."/>
        </authorList>
    </citation>
    <scope>NUCLEOTIDE SEQUENCE</scope>
    <source>
        <strain evidence="1">87-6 pot B 2015</strain>
    </source>
</reference>
<proteinExistence type="predicted"/>
<name>A0A9N8UZX5_FUNMO</name>
<sequence>MAENVRNMISPGLMILNQRRRRRNYTRIRQTTQRQGLRIVIGSFQNRTQINNYNTLNRMSQLTYQATDNTFADQLFNGTSSLS</sequence>
<dbReference type="AlphaFoldDB" id="A0A9N8UZX5"/>
<protein>
    <submittedName>
        <fullName evidence="1">8591_t:CDS:1</fullName>
    </submittedName>
</protein>
<evidence type="ECO:0000313" key="2">
    <source>
        <dbReference type="Proteomes" id="UP000789375"/>
    </source>
</evidence>
<organism evidence="1 2">
    <name type="scientific">Funneliformis mosseae</name>
    <name type="common">Endomycorrhizal fungus</name>
    <name type="synonym">Glomus mosseae</name>
    <dbReference type="NCBI Taxonomy" id="27381"/>
    <lineage>
        <taxon>Eukaryota</taxon>
        <taxon>Fungi</taxon>
        <taxon>Fungi incertae sedis</taxon>
        <taxon>Mucoromycota</taxon>
        <taxon>Glomeromycotina</taxon>
        <taxon>Glomeromycetes</taxon>
        <taxon>Glomerales</taxon>
        <taxon>Glomeraceae</taxon>
        <taxon>Funneliformis</taxon>
    </lineage>
</organism>
<gene>
    <name evidence="1" type="ORF">FMOSSE_LOCUS383</name>
</gene>
<evidence type="ECO:0000313" key="1">
    <source>
        <dbReference type="EMBL" id="CAG8436377.1"/>
    </source>
</evidence>
<dbReference type="EMBL" id="CAJVPP010000035">
    <property type="protein sequence ID" value="CAG8436377.1"/>
    <property type="molecule type" value="Genomic_DNA"/>
</dbReference>